<gene>
    <name evidence="2" type="ORF">SE37_09630</name>
</gene>
<accession>A0A0C1U577</accession>
<proteinExistence type="predicted"/>
<keyword evidence="3" id="KW-1185">Reference proteome</keyword>
<comment type="caution">
    <text evidence="2">The sequence shown here is derived from an EMBL/GenBank/DDBJ whole genome shotgun (WGS) entry which is preliminary data.</text>
</comment>
<dbReference type="PROSITE" id="PS00409">
    <property type="entry name" value="PROKAR_NTER_METHYL"/>
    <property type="match status" value="1"/>
</dbReference>
<reference evidence="2 3" key="1">
    <citation type="submission" date="2015-01" db="EMBL/GenBank/DDBJ databases">
        <title>Genome sequence of the anaerobic bacterium Geobacter soli GSS01, a dissimilatory Fe(III) reducer from soil.</title>
        <authorList>
            <person name="Yang G."/>
            <person name="Zhou S."/>
        </authorList>
    </citation>
    <scope>NUCLEOTIDE SEQUENCE [LARGE SCALE GENOMIC DNA]</scope>
    <source>
        <strain evidence="2 3">GSS01</strain>
    </source>
</reference>
<feature type="transmembrane region" description="Helical" evidence="1">
    <location>
        <begin position="17"/>
        <end position="39"/>
    </location>
</feature>
<dbReference type="EMBL" id="JXBL01000001">
    <property type="protein sequence ID" value="KIE42875.1"/>
    <property type="molecule type" value="Genomic_DNA"/>
</dbReference>
<dbReference type="InterPro" id="IPR012902">
    <property type="entry name" value="N_methyl_site"/>
</dbReference>
<sequence>MVKGCLSSQQGMSLVEMLIALLILVVGFLSVIMVLWMSINSGRFTRDMTVAASLGQDMLERFTARDSSSLPATGGAFKPYTSANAAAAGYVREVKVEDNVPEAGIKTVTVRIRWNSSGREKSRTFTMLKRDY</sequence>
<organism evidence="2 3">
    <name type="scientific">Geobacter soli</name>
    <dbReference type="NCBI Taxonomy" id="1510391"/>
    <lineage>
        <taxon>Bacteria</taxon>
        <taxon>Pseudomonadati</taxon>
        <taxon>Thermodesulfobacteriota</taxon>
        <taxon>Desulfuromonadia</taxon>
        <taxon>Geobacterales</taxon>
        <taxon>Geobacteraceae</taxon>
        <taxon>Geobacter</taxon>
    </lineage>
</organism>
<keyword evidence="1" id="KW-0812">Transmembrane</keyword>
<protein>
    <submittedName>
        <fullName evidence="2">Pilus assembly protein PilV</fullName>
    </submittedName>
</protein>
<evidence type="ECO:0000256" key="1">
    <source>
        <dbReference type="SAM" id="Phobius"/>
    </source>
</evidence>
<name>A0A0C1U577_9BACT</name>
<dbReference type="NCBIfam" id="TIGR02532">
    <property type="entry name" value="IV_pilin_GFxxxE"/>
    <property type="match status" value="1"/>
</dbReference>
<dbReference type="AlphaFoldDB" id="A0A0C1U577"/>
<dbReference type="Pfam" id="PF07963">
    <property type="entry name" value="N_methyl"/>
    <property type="match status" value="1"/>
</dbReference>
<dbReference type="Proteomes" id="UP000031433">
    <property type="component" value="Unassembled WGS sequence"/>
</dbReference>
<keyword evidence="1" id="KW-1133">Transmembrane helix</keyword>
<evidence type="ECO:0000313" key="2">
    <source>
        <dbReference type="EMBL" id="KIE42875.1"/>
    </source>
</evidence>
<evidence type="ECO:0000313" key="3">
    <source>
        <dbReference type="Proteomes" id="UP000031433"/>
    </source>
</evidence>
<keyword evidence="1" id="KW-0472">Membrane</keyword>